<evidence type="ECO:0000313" key="1">
    <source>
        <dbReference type="EMBL" id="MBM0278300.1"/>
    </source>
</evidence>
<organism evidence="1 2">
    <name type="scientific">Micromonospora tarensis</name>
    <dbReference type="NCBI Taxonomy" id="2806100"/>
    <lineage>
        <taxon>Bacteria</taxon>
        <taxon>Bacillati</taxon>
        <taxon>Actinomycetota</taxon>
        <taxon>Actinomycetes</taxon>
        <taxon>Micromonosporales</taxon>
        <taxon>Micromonosporaceae</taxon>
        <taxon>Micromonospora</taxon>
    </lineage>
</organism>
<dbReference type="Proteomes" id="UP000622245">
    <property type="component" value="Unassembled WGS sequence"/>
</dbReference>
<dbReference type="EMBL" id="JAEVHL010000159">
    <property type="protein sequence ID" value="MBM0278300.1"/>
    <property type="molecule type" value="Genomic_DNA"/>
</dbReference>
<name>A0ABS1YLJ3_9ACTN</name>
<dbReference type="RefSeq" id="WP_203150681.1">
    <property type="nucleotide sequence ID" value="NZ_JAEVHL010000159.1"/>
</dbReference>
<protein>
    <submittedName>
        <fullName evidence="1">Uncharacterized protein</fullName>
    </submittedName>
</protein>
<proteinExistence type="predicted"/>
<accession>A0ABS1YLJ3</accession>
<evidence type="ECO:0000313" key="2">
    <source>
        <dbReference type="Proteomes" id="UP000622245"/>
    </source>
</evidence>
<reference evidence="1 2" key="1">
    <citation type="submission" date="2021-01" db="EMBL/GenBank/DDBJ databases">
        <title>Draft genome sequence of Micromonospora sp. strain STR1s_6.</title>
        <authorList>
            <person name="Karlyshev A."/>
            <person name="Jawad R."/>
        </authorList>
    </citation>
    <scope>NUCLEOTIDE SEQUENCE [LARGE SCALE GENOMIC DNA]</scope>
    <source>
        <strain evidence="1 2">STR1S-6</strain>
    </source>
</reference>
<comment type="caution">
    <text evidence="1">The sequence shown here is derived from an EMBL/GenBank/DDBJ whole genome shotgun (WGS) entry which is preliminary data.</text>
</comment>
<gene>
    <name evidence="1" type="ORF">JM949_24635</name>
</gene>
<sequence length="109" mass="11873">MPTPVGQQTRGYDAGKEVNGRKRFIISVTARLLVTVAVMAASWQDRDGAKTALLNAADPNVITATQHLHRAIHAGASTSACCRWPSAYQPDQRLQPVHLRLDRVGAEGW</sequence>
<keyword evidence="2" id="KW-1185">Reference proteome</keyword>